<keyword evidence="5 10" id="KW-0545">Nucleotide biosynthesis</keyword>
<evidence type="ECO:0000313" key="12">
    <source>
        <dbReference type="EMBL" id="WUQ88080.1"/>
    </source>
</evidence>
<dbReference type="InterPro" id="IPR018094">
    <property type="entry name" value="Thymidylate_kinase"/>
</dbReference>
<evidence type="ECO:0000256" key="9">
    <source>
        <dbReference type="ARBA" id="ARBA00048743"/>
    </source>
</evidence>
<dbReference type="RefSeq" id="WP_328958631.1">
    <property type="nucleotide sequence ID" value="NZ_CP108110.1"/>
</dbReference>
<dbReference type="InterPro" id="IPR039430">
    <property type="entry name" value="Thymidylate_kin-like_dom"/>
</dbReference>
<evidence type="ECO:0000256" key="4">
    <source>
        <dbReference type="ARBA" id="ARBA00022679"/>
    </source>
</evidence>
<evidence type="ECO:0000256" key="8">
    <source>
        <dbReference type="ARBA" id="ARBA00022840"/>
    </source>
</evidence>
<keyword evidence="13" id="KW-1185">Reference proteome</keyword>
<dbReference type="HAMAP" id="MF_00165">
    <property type="entry name" value="Thymidylate_kinase"/>
    <property type="match status" value="1"/>
</dbReference>
<dbReference type="PANTHER" id="PTHR10344">
    <property type="entry name" value="THYMIDYLATE KINASE"/>
    <property type="match status" value="1"/>
</dbReference>
<evidence type="ECO:0000256" key="7">
    <source>
        <dbReference type="ARBA" id="ARBA00022777"/>
    </source>
</evidence>
<evidence type="ECO:0000256" key="5">
    <source>
        <dbReference type="ARBA" id="ARBA00022727"/>
    </source>
</evidence>
<accession>A0ABZ1UCM1</accession>
<organism evidence="12 13">
    <name type="scientific">Kitasatospora purpeofusca</name>
    <dbReference type="NCBI Taxonomy" id="67352"/>
    <lineage>
        <taxon>Bacteria</taxon>
        <taxon>Bacillati</taxon>
        <taxon>Actinomycetota</taxon>
        <taxon>Actinomycetes</taxon>
        <taxon>Kitasatosporales</taxon>
        <taxon>Streptomycetaceae</taxon>
        <taxon>Kitasatospora</taxon>
    </lineage>
</organism>
<protein>
    <recommendedName>
        <fullName evidence="3 10">Thymidylate kinase</fullName>
        <ecNumber evidence="2 10">2.7.4.9</ecNumber>
    </recommendedName>
    <alternativeName>
        <fullName evidence="10">dTMP kinase</fullName>
    </alternativeName>
</protein>
<dbReference type="CDD" id="cd01672">
    <property type="entry name" value="TMPK"/>
    <property type="match status" value="1"/>
</dbReference>
<keyword evidence="8 10" id="KW-0067">ATP-binding</keyword>
<keyword evidence="7 10" id="KW-0418">Kinase</keyword>
<dbReference type="EC" id="2.7.4.9" evidence="2 10"/>
<dbReference type="Gene3D" id="3.40.50.300">
    <property type="entry name" value="P-loop containing nucleotide triphosphate hydrolases"/>
    <property type="match status" value="1"/>
</dbReference>
<gene>
    <name evidence="10 12" type="primary">tmk</name>
    <name evidence="12" type="ORF">OHA16_36895</name>
</gene>
<evidence type="ECO:0000256" key="6">
    <source>
        <dbReference type="ARBA" id="ARBA00022741"/>
    </source>
</evidence>
<dbReference type="SUPFAM" id="SSF52540">
    <property type="entry name" value="P-loop containing nucleoside triphosphate hydrolases"/>
    <property type="match status" value="1"/>
</dbReference>
<keyword evidence="4 10" id="KW-0808">Transferase</keyword>
<sequence>MGGEGVFITVDGPSGVGKSTVARSLGRLLAGRGWTVTCTTEPSSAAIGELARFGTHEFHRRALSCLIAADRYHHVDTVVAPALECGEVVVCDRYLPSSLVLDQLDGVPVDFVWSTHQDLPWPNLAIFLSGDWRLCAERAARRGNHSRFHRADDPVKRREVELFEQVAGELATKGYPVSRYDIGDQDAEAVRQGIAHLVCVQLGL</sequence>
<dbReference type="Proteomes" id="UP001432222">
    <property type="component" value="Chromosome"/>
</dbReference>
<proteinExistence type="inferred from homology"/>
<dbReference type="Pfam" id="PF02223">
    <property type="entry name" value="Thymidylate_kin"/>
    <property type="match status" value="1"/>
</dbReference>
<evidence type="ECO:0000256" key="1">
    <source>
        <dbReference type="ARBA" id="ARBA00009776"/>
    </source>
</evidence>
<evidence type="ECO:0000256" key="2">
    <source>
        <dbReference type="ARBA" id="ARBA00012980"/>
    </source>
</evidence>
<evidence type="ECO:0000256" key="10">
    <source>
        <dbReference type="HAMAP-Rule" id="MF_00165"/>
    </source>
</evidence>
<dbReference type="EMBL" id="CP108110">
    <property type="protein sequence ID" value="WUQ88080.1"/>
    <property type="molecule type" value="Genomic_DNA"/>
</dbReference>
<evidence type="ECO:0000256" key="3">
    <source>
        <dbReference type="ARBA" id="ARBA00017144"/>
    </source>
</evidence>
<comment type="similarity">
    <text evidence="1 10">Belongs to the thymidylate kinase family.</text>
</comment>
<evidence type="ECO:0000313" key="13">
    <source>
        <dbReference type="Proteomes" id="UP001432222"/>
    </source>
</evidence>
<reference evidence="12" key="1">
    <citation type="submission" date="2022-10" db="EMBL/GenBank/DDBJ databases">
        <title>The complete genomes of actinobacterial strains from the NBC collection.</title>
        <authorList>
            <person name="Joergensen T.S."/>
            <person name="Alvarez Arevalo M."/>
            <person name="Sterndorff E.B."/>
            <person name="Faurdal D."/>
            <person name="Vuksanovic O."/>
            <person name="Mourched A.-S."/>
            <person name="Charusanti P."/>
            <person name="Shaw S."/>
            <person name="Blin K."/>
            <person name="Weber T."/>
        </authorList>
    </citation>
    <scope>NUCLEOTIDE SEQUENCE</scope>
    <source>
        <strain evidence="12">NBC_00222</strain>
    </source>
</reference>
<comment type="function">
    <text evidence="10">Phosphorylation of dTMP to form dTDP in both de novo and salvage pathways of dTTP synthesis.</text>
</comment>
<feature type="domain" description="Thymidylate kinase-like" evidence="11">
    <location>
        <begin position="10"/>
        <end position="152"/>
    </location>
</feature>
<comment type="caution">
    <text evidence="10">Lacks conserved residue(s) required for the propagation of feature annotation.</text>
</comment>
<dbReference type="GO" id="GO:0004798">
    <property type="term" value="F:dTMP kinase activity"/>
    <property type="evidence" value="ECO:0007669"/>
    <property type="project" value="UniProtKB-EC"/>
</dbReference>
<dbReference type="PANTHER" id="PTHR10344:SF4">
    <property type="entry name" value="UMP-CMP KINASE 2, MITOCHONDRIAL"/>
    <property type="match status" value="1"/>
</dbReference>
<evidence type="ECO:0000259" key="11">
    <source>
        <dbReference type="Pfam" id="PF02223"/>
    </source>
</evidence>
<keyword evidence="6 10" id="KW-0547">Nucleotide-binding</keyword>
<dbReference type="NCBIfam" id="TIGR00041">
    <property type="entry name" value="DTMP_kinase"/>
    <property type="match status" value="1"/>
</dbReference>
<name>A0ABZ1UCM1_9ACTN</name>
<dbReference type="InterPro" id="IPR027417">
    <property type="entry name" value="P-loop_NTPase"/>
</dbReference>
<comment type="catalytic activity">
    <reaction evidence="9 10">
        <text>dTMP + ATP = dTDP + ADP</text>
        <dbReference type="Rhea" id="RHEA:13517"/>
        <dbReference type="ChEBI" id="CHEBI:30616"/>
        <dbReference type="ChEBI" id="CHEBI:58369"/>
        <dbReference type="ChEBI" id="CHEBI:63528"/>
        <dbReference type="ChEBI" id="CHEBI:456216"/>
        <dbReference type="EC" id="2.7.4.9"/>
    </reaction>
</comment>